<protein>
    <submittedName>
        <fullName evidence="2">DUF2934 domain-containing protein</fullName>
    </submittedName>
</protein>
<proteinExistence type="predicted"/>
<evidence type="ECO:0000313" key="2">
    <source>
        <dbReference type="EMBL" id="WEX81660.1"/>
    </source>
</evidence>
<dbReference type="Proteomes" id="UP001235547">
    <property type="component" value="Chromosome 2"/>
</dbReference>
<evidence type="ECO:0000256" key="1">
    <source>
        <dbReference type="SAM" id="MobiDB-lite"/>
    </source>
</evidence>
<feature type="compositionally biased region" description="Basic and acidic residues" evidence="1">
    <location>
        <begin position="11"/>
        <end position="31"/>
    </location>
</feature>
<accession>A0ABY8CSN9</accession>
<reference evidence="2 3" key="1">
    <citation type="submission" date="2023-03" db="EMBL/GenBank/DDBJ databases">
        <authorList>
            <person name="Kaur S."/>
            <person name="Espinosa-Saiz D."/>
            <person name="Velazquez E."/>
            <person name="Menendez E."/>
            <person name="diCenzo G.C."/>
        </authorList>
    </citation>
    <scope>NUCLEOTIDE SEQUENCE [LARGE SCALE GENOMIC DNA]</scope>
    <source>
        <strain evidence="2 3">LMG 27395</strain>
    </source>
</reference>
<feature type="region of interest" description="Disordered" evidence="1">
    <location>
        <begin position="1"/>
        <end position="70"/>
    </location>
</feature>
<organism evidence="2 3">
    <name type="scientific">Sinorhizobium numidicum</name>
    <dbReference type="NCBI Taxonomy" id="680248"/>
    <lineage>
        <taxon>Bacteria</taxon>
        <taxon>Pseudomonadati</taxon>
        <taxon>Pseudomonadota</taxon>
        <taxon>Alphaproteobacteria</taxon>
        <taxon>Hyphomicrobiales</taxon>
        <taxon>Rhizobiaceae</taxon>
        <taxon>Sinorhizobium/Ensifer group</taxon>
        <taxon>Sinorhizobium</taxon>
    </lineage>
</organism>
<name>A0ABY8CSN9_9HYPH</name>
<dbReference type="EMBL" id="CP120370">
    <property type="protein sequence ID" value="WEX81660.1"/>
    <property type="molecule type" value="Genomic_DNA"/>
</dbReference>
<dbReference type="InterPro" id="IPR021327">
    <property type="entry name" value="DUF2934"/>
</dbReference>
<sequence>MRRRAYAIWEQEGRPEGQHARHWEQASREMQGENNSASDNSASDRGENIESEGATHATSIPVTPASERKP</sequence>
<evidence type="ECO:0000313" key="3">
    <source>
        <dbReference type="Proteomes" id="UP001235547"/>
    </source>
</evidence>
<gene>
    <name evidence="2" type="ORF">PYH38_001155</name>
</gene>
<keyword evidence="3" id="KW-1185">Reference proteome</keyword>
<dbReference type="Pfam" id="PF11154">
    <property type="entry name" value="DUF2934"/>
    <property type="match status" value="1"/>
</dbReference>